<protein>
    <recommendedName>
        <fullName evidence="5">YbjN domain-containing protein</fullName>
    </recommendedName>
</protein>
<evidence type="ECO:0008006" key="5">
    <source>
        <dbReference type="Google" id="ProtNLM"/>
    </source>
</evidence>
<dbReference type="InterPro" id="IPR054343">
    <property type="entry name" value="TY-Chap_M"/>
</dbReference>
<name>A0A895YAV9_9ACTN</name>
<dbReference type="Gene3D" id="3.30.1460.10">
    <property type="match status" value="1"/>
</dbReference>
<feature type="domain" description="TY-Chap N-terminal" evidence="2">
    <location>
        <begin position="18"/>
        <end position="142"/>
    </location>
</feature>
<evidence type="ECO:0000259" key="2">
    <source>
        <dbReference type="Pfam" id="PF22552"/>
    </source>
</evidence>
<proteinExistence type="predicted"/>
<dbReference type="Proteomes" id="UP000662857">
    <property type="component" value="Chromosome"/>
</dbReference>
<dbReference type="Pfam" id="PF22552">
    <property type="entry name" value="TY-Chap3"/>
    <property type="match status" value="1"/>
</dbReference>
<dbReference type="SUPFAM" id="SSF69635">
    <property type="entry name" value="Type III secretory system chaperone-like"/>
    <property type="match status" value="1"/>
</dbReference>
<feature type="domain" description="TY-Chap central" evidence="1">
    <location>
        <begin position="192"/>
        <end position="323"/>
    </location>
</feature>
<dbReference type="KEGG" id="nhy:JQS43_00370"/>
<sequence length="341" mass="36610">MLLEANPDTADLREKVSRAWQEFARALADVLAELPADAYLDLTLDPTASGTGDASYTVSVTVADDGSLAARAVGNGSLPESFRLNRAAIADLVALGWSPPGVEPGSGDQFGITTPIAEAPRLATVLCRTMRDIYGAPHPAFLVYWSHDAAQQPLSIAPLGSARAALFPGAPPTNPATAPIPDGPELHDAMLLREQVHEVVAAMQRTTPDQLIADGDGDIGIRAGTAMVFVKVRDNPPLVDVFSPILTEIKPSEQLYGRLSELTNRMPVGRLYCANETVWASVPVFGRNFQPSHLVLAVQVMTGLADELDDRLQGEFGGRRFFAEDDHPTRDSEHFSTGMYL</sequence>
<dbReference type="AlphaFoldDB" id="A0A895YAV9"/>
<evidence type="ECO:0000313" key="4">
    <source>
        <dbReference type="Proteomes" id="UP000662857"/>
    </source>
</evidence>
<accession>A0A895YAV9</accession>
<evidence type="ECO:0000313" key="3">
    <source>
        <dbReference type="EMBL" id="QSB14887.1"/>
    </source>
</evidence>
<reference evidence="3" key="1">
    <citation type="submission" date="2021-02" db="EMBL/GenBank/DDBJ databases">
        <title>Natrosporangium hydrolyticum gen. nov., sp. nov, a haloalkaliphilic actinobacterium from a soda solonchak soil.</title>
        <authorList>
            <person name="Sorokin D.Y."/>
            <person name="Khijniak T.V."/>
            <person name="Zakharycheva A.P."/>
            <person name="Boueva O.V."/>
            <person name="Ariskina E.V."/>
            <person name="Hahnke R.L."/>
            <person name="Bunk B."/>
            <person name="Sproer C."/>
            <person name="Schumann P."/>
            <person name="Evtushenko L.I."/>
            <person name="Kublanov I.V."/>
        </authorList>
    </citation>
    <scope>NUCLEOTIDE SEQUENCE</scope>
    <source>
        <strain evidence="3">DSM 106523</strain>
    </source>
</reference>
<dbReference type="EMBL" id="CP070499">
    <property type="protein sequence ID" value="QSB14887.1"/>
    <property type="molecule type" value="Genomic_DNA"/>
</dbReference>
<dbReference type="RefSeq" id="WP_239677048.1">
    <property type="nucleotide sequence ID" value="NZ_CP070499.1"/>
</dbReference>
<evidence type="ECO:0000259" key="1">
    <source>
        <dbReference type="Pfam" id="PF22551"/>
    </source>
</evidence>
<dbReference type="InterPro" id="IPR054344">
    <property type="entry name" value="TY-Chap_N"/>
</dbReference>
<dbReference type="Pfam" id="PF22551">
    <property type="entry name" value="TY-Chap1"/>
    <property type="match status" value="1"/>
</dbReference>
<keyword evidence="4" id="KW-1185">Reference proteome</keyword>
<organism evidence="3 4">
    <name type="scientific">Natronosporangium hydrolyticum</name>
    <dbReference type="NCBI Taxonomy" id="2811111"/>
    <lineage>
        <taxon>Bacteria</taxon>
        <taxon>Bacillati</taxon>
        <taxon>Actinomycetota</taxon>
        <taxon>Actinomycetes</taxon>
        <taxon>Micromonosporales</taxon>
        <taxon>Micromonosporaceae</taxon>
        <taxon>Natronosporangium</taxon>
    </lineage>
</organism>
<gene>
    <name evidence="3" type="ORF">JQS43_00370</name>
</gene>